<gene>
    <name evidence="1" type="ORF">KDU71_15235</name>
</gene>
<accession>A0A941IYE8</accession>
<evidence type="ECO:0000313" key="2">
    <source>
        <dbReference type="Proteomes" id="UP000679220"/>
    </source>
</evidence>
<keyword evidence="2" id="KW-1185">Reference proteome</keyword>
<reference evidence="1" key="1">
    <citation type="journal article" date="2018" name="Int. J. Syst. Evol. Microbiol.">
        <title>Carboxylicivirga sediminis sp. nov., isolated from coastal sediment.</title>
        <authorList>
            <person name="Wang F.Q."/>
            <person name="Ren L.H."/>
            <person name="Zou R.J."/>
            <person name="Sun Y.Z."/>
            <person name="Liu X.J."/>
            <person name="Jiang F."/>
            <person name="Liu L.J."/>
        </authorList>
    </citation>
    <scope>NUCLEOTIDE SEQUENCE</scope>
    <source>
        <strain evidence="1">JR1</strain>
    </source>
</reference>
<dbReference type="RefSeq" id="WP_212191951.1">
    <property type="nucleotide sequence ID" value="NZ_JAGTAR010000024.1"/>
</dbReference>
<sequence>MSIESFIEQWQPILANIPQEEIKKPKIPVKHLCIEAEALAVTCLKDKEQLVKAGLNWQHAMDLKPLSELLRHYQAQWQSTRGQSPQTKQWLAMKQEAIALKKELLRHYYYAFHHHPAILKQLKPISHSNKNNQLNIHLLELANIADKHGTVLSGINFDTNQSTRARMLANQLTEHLAKNHNASPSGKDALQWRNRTYTLLYEKMTEIRTCGKYAFYHNSRKRKLYMSSYFAKSKKNGRPT</sequence>
<proteinExistence type="predicted"/>
<organism evidence="1 2">
    <name type="scientific">Carboxylicivirga sediminis</name>
    <dbReference type="NCBI Taxonomy" id="2006564"/>
    <lineage>
        <taxon>Bacteria</taxon>
        <taxon>Pseudomonadati</taxon>
        <taxon>Bacteroidota</taxon>
        <taxon>Bacteroidia</taxon>
        <taxon>Marinilabiliales</taxon>
        <taxon>Marinilabiliaceae</taxon>
        <taxon>Carboxylicivirga</taxon>
    </lineage>
</organism>
<name>A0A941IYE8_9BACT</name>
<comment type="caution">
    <text evidence="1">The sequence shown here is derived from an EMBL/GenBank/DDBJ whole genome shotgun (WGS) entry which is preliminary data.</text>
</comment>
<protein>
    <submittedName>
        <fullName evidence="1">Uncharacterized protein</fullName>
    </submittedName>
</protein>
<reference evidence="1" key="2">
    <citation type="submission" date="2021-04" db="EMBL/GenBank/DDBJ databases">
        <authorList>
            <person name="Zhang T."/>
            <person name="Zhang Y."/>
            <person name="Lu D."/>
            <person name="Zuo D."/>
            <person name="Du Z."/>
        </authorList>
    </citation>
    <scope>NUCLEOTIDE SEQUENCE</scope>
    <source>
        <strain evidence="1">JR1</strain>
    </source>
</reference>
<dbReference type="Proteomes" id="UP000679220">
    <property type="component" value="Unassembled WGS sequence"/>
</dbReference>
<evidence type="ECO:0000313" key="1">
    <source>
        <dbReference type="EMBL" id="MBR8536925.1"/>
    </source>
</evidence>
<dbReference type="AlphaFoldDB" id="A0A941IYE8"/>
<dbReference type="EMBL" id="JAGTAR010000024">
    <property type="protein sequence ID" value="MBR8536925.1"/>
    <property type="molecule type" value="Genomic_DNA"/>
</dbReference>